<keyword evidence="1" id="KW-0472">Membrane</keyword>
<dbReference type="PANTHER" id="PTHR30282">
    <property type="entry name" value="P-AMINOBENZOYL GLUTAMATE TRANSPORTER"/>
    <property type="match status" value="1"/>
</dbReference>
<feature type="transmembrane region" description="Helical" evidence="1">
    <location>
        <begin position="310"/>
        <end position="329"/>
    </location>
</feature>
<feature type="transmembrane region" description="Helical" evidence="1">
    <location>
        <begin position="218"/>
        <end position="239"/>
    </location>
</feature>
<evidence type="ECO:0000313" key="2">
    <source>
        <dbReference type="EMBL" id="MBR0650264.1"/>
    </source>
</evidence>
<keyword evidence="1" id="KW-0812">Transmembrane</keyword>
<evidence type="ECO:0000256" key="1">
    <source>
        <dbReference type="SAM" id="Phobius"/>
    </source>
</evidence>
<feature type="transmembrane region" description="Helical" evidence="1">
    <location>
        <begin position="392"/>
        <end position="412"/>
    </location>
</feature>
<feature type="transmembrane region" description="Helical" evidence="1">
    <location>
        <begin position="483"/>
        <end position="505"/>
    </location>
</feature>
<keyword evidence="3" id="KW-1185">Reference proteome</keyword>
<gene>
    <name evidence="2" type="ORF">GXW78_11375</name>
</gene>
<protein>
    <submittedName>
        <fullName evidence="2">AbgT family transporter</fullName>
    </submittedName>
</protein>
<dbReference type="Pfam" id="PF03806">
    <property type="entry name" value="ABG_transport"/>
    <property type="match status" value="1"/>
</dbReference>
<feature type="transmembrane region" description="Helical" evidence="1">
    <location>
        <begin position="273"/>
        <end position="290"/>
    </location>
</feature>
<feature type="transmembrane region" description="Helical" evidence="1">
    <location>
        <begin position="133"/>
        <end position="165"/>
    </location>
</feature>
<accession>A0ABS5EGV8</accession>
<dbReference type="RefSeq" id="WP_211868838.1">
    <property type="nucleotide sequence ID" value="NZ_JAAEDI010000011.1"/>
</dbReference>
<evidence type="ECO:0000313" key="3">
    <source>
        <dbReference type="Proteomes" id="UP000698752"/>
    </source>
</evidence>
<dbReference type="InterPro" id="IPR004697">
    <property type="entry name" value="AbgT"/>
</dbReference>
<organism evidence="2 3">
    <name type="scientific">Neoroseomonas terrae</name>
    <dbReference type="NCBI Taxonomy" id="424799"/>
    <lineage>
        <taxon>Bacteria</taxon>
        <taxon>Pseudomonadati</taxon>
        <taxon>Pseudomonadota</taxon>
        <taxon>Alphaproteobacteria</taxon>
        <taxon>Acetobacterales</taxon>
        <taxon>Acetobacteraceae</taxon>
        <taxon>Neoroseomonas</taxon>
    </lineage>
</organism>
<name>A0ABS5EGV8_9PROT</name>
<feature type="transmembrane region" description="Helical" evidence="1">
    <location>
        <begin position="30"/>
        <end position="50"/>
    </location>
</feature>
<feature type="transmembrane region" description="Helical" evidence="1">
    <location>
        <begin position="93"/>
        <end position="113"/>
    </location>
</feature>
<comment type="caution">
    <text evidence="2">The sequence shown here is derived from an EMBL/GenBank/DDBJ whole genome shotgun (WGS) entry which is preliminary data.</text>
</comment>
<sequence length="511" mass="54126">MTATAEAPKTMMQKLLDAVERIGNRVPHPVMIFVYLIGIVIVLSALLGTLGAHVTYQAYNPATGDIEPASTTARSLLTADGIRFMFTGFVQNFMNFNAVGVIIVAMVGVGVAEEAGLVKALIRKLVVVAPPKGLTYILVFVGIISSIAADAGYLVLIPLAAAAFISVGRHPLAGLAAAFAAVASAFLVNVLIVPVDGILTEITNDAIRLVNPTRTIDLAANLWFSIGSVVLLTVLIAVITERVIEPRLGAYTGDYQVPGETGLSEDEYRGLRYALYGLLGVLAFLALLTVPPGAPLRHPETGAIIGSSPFMNSLIVSIALIFLVCGAAYGIGARTMKGTNDVIGAMQKAIAGLAGLILLLLVISQFIAYFNYTNMATLAAVSLARMLQQMNLDALWLLVGFVGVVFILDLIITAAIAKWAIFAPIFVPLLMQLGVEPEAVLAAYRVGDSPMNSITPLNAYFAMIVTFAIKYQKDAGVGTVIALMLPYVLVISVIWTVFLAGWHLLGLPWGL</sequence>
<dbReference type="EMBL" id="JAAEDI010000011">
    <property type="protein sequence ID" value="MBR0650264.1"/>
    <property type="molecule type" value="Genomic_DNA"/>
</dbReference>
<reference evidence="3" key="1">
    <citation type="journal article" date="2021" name="Syst. Appl. Microbiol.">
        <title>Roseomonas hellenica sp. nov., isolated from roots of wild-growing Alkanna tinctoria.</title>
        <authorList>
            <person name="Rat A."/>
            <person name="Naranjo H.D."/>
            <person name="Lebbe L."/>
            <person name="Cnockaert M."/>
            <person name="Krigas N."/>
            <person name="Grigoriadou K."/>
            <person name="Maloupa E."/>
            <person name="Willems A."/>
        </authorList>
    </citation>
    <scope>NUCLEOTIDE SEQUENCE [LARGE SCALE GENOMIC DNA]</scope>
    <source>
        <strain evidence="3">LMG 31159</strain>
    </source>
</reference>
<feature type="transmembrane region" description="Helical" evidence="1">
    <location>
        <begin position="172"/>
        <end position="192"/>
    </location>
</feature>
<proteinExistence type="predicted"/>
<keyword evidence="1" id="KW-1133">Transmembrane helix</keyword>
<dbReference type="Proteomes" id="UP000698752">
    <property type="component" value="Unassembled WGS sequence"/>
</dbReference>
<feature type="transmembrane region" description="Helical" evidence="1">
    <location>
        <begin position="350"/>
        <end position="372"/>
    </location>
</feature>
<dbReference type="PANTHER" id="PTHR30282:SF0">
    <property type="entry name" value="P-AMINOBENZOYL-GLUTAMATE TRANSPORT PROTEIN"/>
    <property type="match status" value="1"/>
</dbReference>